<organism evidence="2 3">
    <name type="scientific">Cryptosporidium andersoni</name>
    <dbReference type="NCBI Taxonomy" id="117008"/>
    <lineage>
        <taxon>Eukaryota</taxon>
        <taxon>Sar</taxon>
        <taxon>Alveolata</taxon>
        <taxon>Apicomplexa</taxon>
        <taxon>Conoidasida</taxon>
        <taxon>Coccidia</taxon>
        <taxon>Eucoccidiorida</taxon>
        <taxon>Eimeriorina</taxon>
        <taxon>Cryptosporidiidae</taxon>
        <taxon>Cryptosporidium</taxon>
    </lineage>
</organism>
<name>A0A1J4MLG0_9CRYT</name>
<dbReference type="GeneID" id="92365971"/>
<dbReference type="Gene3D" id="1.25.10.10">
    <property type="entry name" value="Leucine-rich Repeat Variant"/>
    <property type="match status" value="7"/>
</dbReference>
<keyword evidence="3" id="KW-1185">Reference proteome</keyword>
<evidence type="ECO:0000313" key="3">
    <source>
        <dbReference type="Proteomes" id="UP000186804"/>
    </source>
</evidence>
<dbReference type="InterPro" id="IPR016024">
    <property type="entry name" value="ARM-type_fold"/>
</dbReference>
<dbReference type="Proteomes" id="UP000186804">
    <property type="component" value="Unassembled WGS sequence"/>
</dbReference>
<keyword evidence="1" id="KW-0677">Repeat</keyword>
<comment type="caution">
    <text evidence="2">The sequence shown here is derived from an EMBL/GenBank/DDBJ whole genome shotgun (WGS) entry which is preliminary data.</text>
</comment>
<dbReference type="OrthoDB" id="7537227at2759"/>
<gene>
    <name evidence="2" type="ORF">cand_017860</name>
</gene>
<evidence type="ECO:0000313" key="2">
    <source>
        <dbReference type="EMBL" id="OII73860.1"/>
    </source>
</evidence>
<dbReference type="RefSeq" id="XP_067067230.1">
    <property type="nucleotide sequence ID" value="XM_067212020.1"/>
</dbReference>
<dbReference type="SUPFAM" id="SSF48371">
    <property type="entry name" value="ARM repeat"/>
    <property type="match status" value="4"/>
</dbReference>
<proteinExistence type="predicted"/>
<dbReference type="PANTHER" id="PTHR22895:SF0">
    <property type="entry name" value="ARMADILLO REPEAT-CONTAINING PROTEIN 6"/>
    <property type="match status" value="1"/>
</dbReference>
<sequence>MILAQRAPDSGVATAIASANQHKKFKRMLLFAFRSLSDFCVPPTLLYKENSFDAMNRGILPLMGDSLKQFPDDEDISVNCMRILFGISEFMKEVQDNEINQMFTKDEGPNTVMTATLALIESSDSSIIHIICITLENLFRIGVISADLVASSTVKFYDNKYLSSTELSELTGLLTVVANTENGATALANTGIGTKSLKFAQNWSKTDNNSIILIENCLEIVKLCASCGDIPPDALKSVVYIVDQYRNHRSITEKGGSCLEIFMNSQKLMECLVVIRSPTSDITQKDDALTMLSAMAYVSSFADEITRQGGISMVVEALKQGISEFQQGGDSEHLAKSSRILIGSLRVLARVASNPASIDELVGADGISTICNAFSICTSNLEIETAACQSLYPLFIRETTAVSAAPIVGDLLQLFYSNVENDKDFTKCAADLLSVASQHASLAEALINVQAVEILATCLNYYCDDASYQFASLSALNNLAPFIKTLKSITEFGGISGIEKSIMANINDETLVVTATQLVEKLSTITDSATYLNQGEMVDTILEAMLVHKKNNYIQDAGLNILEVIATEKDVNRHISNLPKVATTDPNAAYKDLAAISGLCKVSSLTPLFATLNISDDILEYTRNWIAAKPFDQQEKLISAAFQTSILRCESSSEELGPIIIQLLEISVLPQMKIFAEHNTIDNPVVENMKAVRNLVSTNRIGDKNLVGVVNALVSTIRKYIENRVVQLQCMKIFALIAESETGARCEVDNGVIKVCLAFLQRTKVLIEFQIAGFTLLSLLVRYSPDAVEIMRKSGAIEIVQGAMRLHNKNSELRLIIAPLALALVPIAEIRRIISEKVETAKLALKSGDLKTILEALIACNELSVTPEGAKFAISEDFSQLLPEIANLAISKFSSETEVAQSVLSASSTLASLLSVPRVGKVALVKNNVVPTLISIYKTMSQCTLTEELETGLVDNLVALATLVKFDIKAAELSFDGGAVLLICTSLDNFQNNERILGSACSAIAAMATTPKRVQALLAEPSFNSLLTKLIQTVNESTKAEVRIRCLNAINDLISSHDTSLIQLTTDLGSIIAAFGVIDKYPSETTQIKPACRVLNSIGNYVDLRAYFEQDLHRCIEIALRALELQKNDEECVEELLILINNLTNSSDHSLLKDCAIVEILQNIMTLHNNNPNIISKCGEILSKCGADEAIKTLMIRIVNTQQAQGPDWTRELDQLCRQLSVFVAAQPENPDDALQYTEACLQSLVAAIAADPTDIRLLSSIAILTQRISDRGFDNSEDSFGAWAVASSGMMQQIGDIIEDTSSKALSAKRFVTSSVRVLSGCANNPYTRNYIIERCNKGTFLTHIDELSTRYQSDPEVLATILEFLRILADDKQGAELVAKMKMGNVNNLMEIIRKQRKSDNIVSEGLNLVGNLIVNANADSSAISSINGLHEAEGFIEGSSKPDIREIALCNLVSKLLQSGNQISDKGFLSRQMRRYKAFDEDQGIPEIRRQNVVVALAKLMSTSITNDPQQDASKSDITSEIISMLQTYPNSGEVVREIEGVLQKLVQVDENAASITLNSIMPILSTNCSQVISSDPYAADSTADLLLTLAQLQGVGSQMEKQQEVEDLLNYITQLGDYYGDEFGQQLKDKVEAVRNAIAADIPLELSLKIIYEVFQKRISEEQTLNYTESALIQEKIEYLNNRMCELVSTSMDDALASDFLYGCMAVHLISNIREDIEFLVENQWPKTMLLSIPTQREDVQQSLINALGEVSKTDKAAIQCATTPGAAKLITDLLEKVHSNTSVSVNEKSELMTPRIFLVEKIAINRQIFVGTNMLTVLLSIWDDYDKKLYSIEVLRHVLRALRRTISDDSVATLLKADVLKRLIAIVKAKKDIVILPDVLYLLGSLAIIPDIKTQIGANNGIEAICDLLKVSQKMQADQIAPTVTNGCLSLANITIQHTTNKQHFSKSKGPDIIKGLYLTFLEYWDVINALGMLIVNLGYKRDETKKELGVAGIPGAIIQFLNNYQGQLDKSAIRAFVSSLKAVGNLCIYTPNISIFASGHIENVFKHLIEVSTNLPKETVEMELRTLCNITSENDPNQLQAFGILLDPLVKVIQETSADNSDIQRLCFDVLSMLCRSETNSKQFYSIGGIDTTIKCLIKNDYDVALMTSAIHLLIYQTSVAEQLDHLISAGIFRVIVNIIESDQDGSTDLKIVSFRLLRRCIAAPENALDFISAGGAQSVCQSIKNCSGQSIILVEAIRVLLGLLYCGSPDPSYSAPDAPRGYQVCQMDVNDCNGVIASINKAIQSESNERHLRLMRVGFGLMTYFLSENMCIESVATSENIATITKVIDMFSSDSDIVVVACEIFTYLSKYAPDIVPGLFNTNLQSVIEASAQKMKGEQKNFVTNVSTALGTSNTSSLAILAPTFDFAITHWDEEPYPNGVQDLPKEIKDILRNGGRLKIVLDGKVRDEFKWRASQDLYKLEWKVGAKETEYNQSLPIVKIRNIWKGLQSTILKAANMVEPRKVTSSVCFVIVGPPTEDQPQGIELSLKAKSKGERDALIENLVMWREASSYR</sequence>
<dbReference type="EMBL" id="LRBS01000100">
    <property type="protein sequence ID" value="OII73860.1"/>
    <property type="molecule type" value="Genomic_DNA"/>
</dbReference>
<protein>
    <submittedName>
        <fullName evidence="2">Uncharacterized protein</fullName>
    </submittedName>
</protein>
<dbReference type="VEuPathDB" id="CryptoDB:cand_017860"/>
<dbReference type="PANTHER" id="PTHR22895">
    <property type="entry name" value="ARMADILLO REPEAT-CONTAINING PROTEIN 6"/>
    <property type="match status" value="1"/>
</dbReference>
<accession>A0A1J4MLG0</accession>
<reference evidence="2 3" key="1">
    <citation type="submission" date="2016-10" db="EMBL/GenBank/DDBJ databases">
        <title>Reductive evolution of mitochondrial metabolism and differential evolution of invasion-related proteins in Cryptosporidium.</title>
        <authorList>
            <person name="Liu S."/>
            <person name="Roellig D.M."/>
            <person name="Guo Y."/>
            <person name="Li N."/>
            <person name="Frace M.A."/>
            <person name="Tang K."/>
            <person name="Zhang L."/>
            <person name="Feng Y."/>
            <person name="Xiao L."/>
        </authorList>
    </citation>
    <scope>NUCLEOTIDE SEQUENCE [LARGE SCALE GENOMIC DNA]</scope>
    <source>
        <strain evidence="2">30847</strain>
    </source>
</reference>
<evidence type="ECO:0000256" key="1">
    <source>
        <dbReference type="ARBA" id="ARBA00022737"/>
    </source>
</evidence>
<dbReference type="InterPro" id="IPR011989">
    <property type="entry name" value="ARM-like"/>
</dbReference>